<keyword evidence="1" id="KW-0732">Signal</keyword>
<gene>
    <name evidence="2" type="ORF">KQI89_05880</name>
</gene>
<dbReference type="PROSITE" id="PS51257">
    <property type="entry name" value="PROKAR_LIPOPROTEIN"/>
    <property type="match status" value="1"/>
</dbReference>
<evidence type="ECO:0008006" key="4">
    <source>
        <dbReference type="Google" id="ProtNLM"/>
    </source>
</evidence>
<sequence length="202" mass="22777">MKKKLKICVISCLAILLLAGCGTKVKEPTESRVDGENYTFTGEEFKNYFNDTIGNNTKIKEFKGKKLETQSVGVVKAKSTKDDDVYFYIESLDKCMVSAKSHEENGKLTEVSIKFRGGTEENNGSLTKTTFSKGEVKDFKKYANAVFDVCEPNVETKKFEEFFDKCFTGNIVPTREEEIGDLKISLDSRSGLEMKFKSKTQK</sequence>
<reference evidence="2 3" key="1">
    <citation type="submission" date="2021-06" db="EMBL/GenBank/DDBJ databases">
        <authorList>
            <person name="Sun Q."/>
            <person name="Li D."/>
        </authorList>
    </citation>
    <scope>NUCLEOTIDE SEQUENCE [LARGE SCALE GENOMIC DNA]</scope>
    <source>
        <strain evidence="2 3">MSJ-4</strain>
    </source>
</reference>
<protein>
    <recommendedName>
        <fullName evidence="4">Lipoprotein</fullName>
    </recommendedName>
</protein>
<comment type="caution">
    <text evidence="2">The sequence shown here is derived from an EMBL/GenBank/DDBJ whole genome shotgun (WGS) entry which is preliminary data.</text>
</comment>
<proteinExistence type="predicted"/>
<feature type="signal peptide" evidence="1">
    <location>
        <begin position="1"/>
        <end position="19"/>
    </location>
</feature>
<dbReference type="Proteomes" id="UP000736583">
    <property type="component" value="Unassembled WGS sequence"/>
</dbReference>
<keyword evidence="3" id="KW-1185">Reference proteome</keyword>
<accession>A0ABS6EYH5</accession>
<name>A0ABS6EYH5_9CLOT</name>
<evidence type="ECO:0000256" key="1">
    <source>
        <dbReference type="SAM" id="SignalP"/>
    </source>
</evidence>
<dbReference type="RefSeq" id="WP_216456293.1">
    <property type="nucleotide sequence ID" value="NZ_JAHLQL010000001.1"/>
</dbReference>
<evidence type="ECO:0000313" key="2">
    <source>
        <dbReference type="EMBL" id="MBU5591284.1"/>
    </source>
</evidence>
<evidence type="ECO:0000313" key="3">
    <source>
        <dbReference type="Proteomes" id="UP000736583"/>
    </source>
</evidence>
<organism evidence="2 3">
    <name type="scientific">Clostridium simiarum</name>
    <dbReference type="NCBI Taxonomy" id="2841506"/>
    <lineage>
        <taxon>Bacteria</taxon>
        <taxon>Bacillati</taxon>
        <taxon>Bacillota</taxon>
        <taxon>Clostridia</taxon>
        <taxon>Eubacteriales</taxon>
        <taxon>Clostridiaceae</taxon>
        <taxon>Clostridium</taxon>
    </lineage>
</organism>
<dbReference type="EMBL" id="JAHLQL010000001">
    <property type="protein sequence ID" value="MBU5591284.1"/>
    <property type="molecule type" value="Genomic_DNA"/>
</dbReference>
<feature type="chain" id="PRO_5045487193" description="Lipoprotein" evidence="1">
    <location>
        <begin position="20"/>
        <end position="202"/>
    </location>
</feature>